<dbReference type="PANTHER" id="PTHR12570:SF82">
    <property type="entry name" value="NIPA-LIKE PROTEIN 3"/>
    <property type="match status" value="1"/>
</dbReference>
<reference evidence="8" key="2">
    <citation type="submission" date="2015-01" db="EMBL/GenBank/DDBJ databases">
        <title>Evolutionary Origins and Diversification of the Mycorrhizal Mutualists.</title>
        <authorList>
            <consortium name="DOE Joint Genome Institute"/>
            <consortium name="Mycorrhizal Genomics Consortium"/>
            <person name="Kohler A."/>
            <person name="Kuo A."/>
            <person name="Nagy L.G."/>
            <person name="Floudas D."/>
            <person name="Copeland A."/>
            <person name="Barry K.W."/>
            <person name="Cichocki N."/>
            <person name="Veneault-Fourrey C."/>
            <person name="LaButti K."/>
            <person name="Lindquist E.A."/>
            <person name="Lipzen A."/>
            <person name="Lundell T."/>
            <person name="Morin E."/>
            <person name="Murat C."/>
            <person name="Riley R."/>
            <person name="Ohm R."/>
            <person name="Sun H."/>
            <person name="Tunlid A."/>
            <person name="Henrissat B."/>
            <person name="Grigoriev I.V."/>
            <person name="Hibbett D.S."/>
            <person name="Martin F."/>
        </authorList>
    </citation>
    <scope>NUCLEOTIDE SEQUENCE [LARGE SCALE GENOMIC DNA]</scope>
    <source>
        <strain evidence="8">MAFF 305830</strain>
    </source>
</reference>
<dbReference type="OrthoDB" id="165382at2759"/>
<protein>
    <submittedName>
        <fullName evidence="7">Uncharacterized protein</fullName>
    </submittedName>
</protein>
<organism evidence="7 8">
    <name type="scientific">Serendipita vermifera MAFF 305830</name>
    <dbReference type="NCBI Taxonomy" id="933852"/>
    <lineage>
        <taxon>Eukaryota</taxon>
        <taxon>Fungi</taxon>
        <taxon>Dikarya</taxon>
        <taxon>Basidiomycota</taxon>
        <taxon>Agaricomycotina</taxon>
        <taxon>Agaricomycetes</taxon>
        <taxon>Sebacinales</taxon>
        <taxon>Serendipitaceae</taxon>
        <taxon>Serendipita</taxon>
    </lineage>
</organism>
<evidence type="ECO:0000256" key="2">
    <source>
        <dbReference type="ARBA" id="ARBA00022692"/>
    </source>
</evidence>
<feature type="transmembrane region" description="Helical" evidence="6">
    <location>
        <begin position="33"/>
        <end position="56"/>
    </location>
</feature>
<dbReference type="EMBL" id="KN824302">
    <property type="protein sequence ID" value="KIM26985.1"/>
    <property type="molecule type" value="Genomic_DNA"/>
</dbReference>
<keyword evidence="8" id="KW-1185">Reference proteome</keyword>
<comment type="subcellular location">
    <subcellularLocation>
        <location evidence="1">Membrane</location>
        <topology evidence="1">Multi-pass membrane protein</topology>
    </subcellularLocation>
</comment>
<reference evidence="7 8" key="1">
    <citation type="submission" date="2014-04" db="EMBL/GenBank/DDBJ databases">
        <authorList>
            <consortium name="DOE Joint Genome Institute"/>
            <person name="Kuo A."/>
            <person name="Zuccaro A."/>
            <person name="Kohler A."/>
            <person name="Nagy L.G."/>
            <person name="Floudas D."/>
            <person name="Copeland A."/>
            <person name="Barry K.W."/>
            <person name="Cichocki N."/>
            <person name="Veneault-Fourrey C."/>
            <person name="LaButti K."/>
            <person name="Lindquist E.A."/>
            <person name="Lipzen A."/>
            <person name="Lundell T."/>
            <person name="Morin E."/>
            <person name="Murat C."/>
            <person name="Sun H."/>
            <person name="Tunlid A."/>
            <person name="Henrissat B."/>
            <person name="Grigoriev I.V."/>
            <person name="Hibbett D.S."/>
            <person name="Martin F."/>
            <person name="Nordberg H.P."/>
            <person name="Cantor M.N."/>
            <person name="Hua S.X."/>
        </authorList>
    </citation>
    <scope>NUCLEOTIDE SEQUENCE [LARGE SCALE GENOMIC DNA]</scope>
    <source>
        <strain evidence="7 8">MAFF 305830</strain>
    </source>
</reference>
<dbReference type="PANTHER" id="PTHR12570">
    <property type="match status" value="1"/>
</dbReference>
<dbReference type="GO" id="GO:0015095">
    <property type="term" value="F:magnesium ion transmembrane transporter activity"/>
    <property type="evidence" value="ECO:0007669"/>
    <property type="project" value="InterPro"/>
</dbReference>
<dbReference type="AlphaFoldDB" id="A0A0C3AR14"/>
<evidence type="ECO:0000313" key="7">
    <source>
        <dbReference type="EMBL" id="KIM26985.1"/>
    </source>
</evidence>
<evidence type="ECO:0000256" key="6">
    <source>
        <dbReference type="SAM" id="Phobius"/>
    </source>
</evidence>
<keyword evidence="2 6" id="KW-0812">Transmembrane</keyword>
<feature type="transmembrane region" description="Helical" evidence="6">
    <location>
        <begin position="339"/>
        <end position="359"/>
    </location>
</feature>
<dbReference type="InterPro" id="IPR008521">
    <property type="entry name" value="Mg_trans_NIPA"/>
</dbReference>
<evidence type="ECO:0000256" key="5">
    <source>
        <dbReference type="SAM" id="MobiDB-lite"/>
    </source>
</evidence>
<evidence type="ECO:0000256" key="4">
    <source>
        <dbReference type="ARBA" id="ARBA00023136"/>
    </source>
</evidence>
<dbReference type="Gene3D" id="1.10.3730.20">
    <property type="match status" value="1"/>
</dbReference>
<evidence type="ECO:0000256" key="3">
    <source>
        <dbReference type="ARBA" id="ARBA00022989"/>
    </source>
</evidence>
<accession>A0A0C3AR14</accession>
<feature type="compositionally biased region" description="Low complexity" evidence="5">
    <location>
        <begin position="1"/>
        <end position="18"/>
    </location>
</feature>
<keyword evidence="4 6" id="KW-0472">Membrane</keyword>
<dbReference type="GO" id="GO:0016020">
    <property type="term" value="C:membrane"/>
    <property type="evidence" value="ECO:0007669"/>
    <property type="project" value="UniProtKB-SubCell"/>
</dbReference>
<dbReference type="Proteomes" id="UP000054097">
    <property type="component" value="Unassembled WGS sequence"/>
</dbReference>
<feature type="region of interest" description="Disordered" evidence="5">
    <location>
        <begin position="1"/>
        <end position="20"/>
    </location>
</feature>
<evidence type="ECO:0000256" key="1">
    <source>
        <dbReference type="ARBA" id="ARBA00004141"/>
    </source>
</evidence>
<evidence type="ECO:0000313" key="8">
    <source>
        <dbReference type="Proteomes" id="UP000054097"/>
    </source>
</evidence>
<feature type="transmembrane region" description="Helical" evidence="6">
    <location>
        <begin position="262"/>
        <end position="285"/>
    </location>
</feature>
<keyword evidence="3 6" id="KW-1133">Transmembrane helix</keyword>
<feature type="transmembrane region" description="Helical" evidence="6">
    <location>
        <begin position="305"/>
        <end position="327"/>
    </location>
</feature>
<dbReference type="Pfam" id="PF05653">
    <property type="entry name" value="Mg_trans_NIPA"/>
    <property type="match status" value="1"/>
</dbReference>
<sequence>MASTTATTSAATPSASPSQLSPADLVQNDLNPIVSFIIGFGIILAASIMNAGGLNLVKLDMVRTMALPKAQRRRDFLRPLWLIGMILYIASQLIGSTLALEFLRAEYVAPLGSSSLVFNFLFASWLVGTPVTRNDIYGTVIVVLGVIGIVAFGSINKGLVSHMDLTLLISLWSRAGWLSYFILMGFLPVVVVYIGASHLESILFSRQDLLSAPTTPKPNASRSGGPSSSGIWATTKAKWDHWMHWTRDKIEGWSIDKSDKTLAWTLGICWACCGGALAGGTLVFAKATVKLVSGTLSHKNTGNQFAHAATIFTLIFLAVTAVLQILCLNRGLRAYDSTLVVPVFYGVYTASGFLDSLIFNDEVDKYETWVGSNS</sequence>
<dbReference type="InterPro" id="IPR037185">
    <property type="entry name" value="EmrE-like"/>
</dbReference>
<feature type="transmembrane region" description="Helical" evidence="6">
    <location>
        <begin position="175"/>
        <end position="196"/>
    </location>
</feature>
<dbReference type="SUPFAM" id="SSF103481">
    <property type="entry name" value="Multidrug resistance efflux transporter EmrE"/>
    <property type="match status" value="1"/>
</dbReference>
<proteinExistence type="predicted"/>
<dbReference type="HOGENOM" id="CLU_715749_0_0_1"/>
<name>A0A0C3AR14_SERVB</name>
<feature type="transmembrane region" description="Helical" evidence="6">
    <location>
        <begin position="76"/>
        <end position="95"/>
    </location>
</feature>
<gene>
    <name evidence="7" type="ORF">M408DRAFT_176121</name>
</gene>
<feature type="transmembrane region" description="Helical" evidence="6">
    <location>
        <begin position="107"/>
        <end position="127"/>
    </location>
</feature>
<feature type="transmembrane region" description="Helical" evidence="6">
    <location>
        <begin position="136"/>
        <end position="155"/>
    </location>
</feature>